<dbReference type="Proteomes" id="UP000598426">
    <property type="component" value="Unassembled WGS sequence"/>
</dbReference>
<dbReference type="InterPro" id="IPR000594">
    <property type="entry name" value="ThiF_NAD_FAD-bd"/>
</dbReference>
<evidence type="ECO:0000313" key="3">
    <source>
        <dbReference type="Proteomes" id="UP000598426"/>
    </source>
</evidence>
<dbReference type="PANTHER" id="PTHR43267">
    <property type="entry name" value="TRNA THREONYLCARBAMOYLADENOSINE DEHYDRATASE"/>
    <property type="match status" value="1"/>
</dbReference>
<sequence>MEIAITDGWPAVAAKAFVPGLIADHVLPKSGYICLWADDDPAQIHGQTWAAFSARLDRWAASARDGFELEDRALDSWVLFPGIAAVRAELDLPALLGAPRNGDIHVVHGKSKATLTLTKNARDDHPLEGVVMYRDSVRVAPRSLDEFRAALTRRQRDNLNHGLGRRDGAAQGEASGGYDFAVLAWPKYGQFEALVLSFAGAGAELGASPHSTSPSDVASRIRRAGPDASILQDKRVLVAGVGAVGGQVALSLACSGVGELHLRDDDDLRSVNLARHVLDDYLVGYSKTVGMSVRIAGPAPWCRTVEGAALPLAPEQVAIIIRGFDLVVDCTGMFAATLALARACELENVPLVSVSLHRGGRLFRIQRQTHGDVPILQRTSPAFPAIPAGDDEETEGFLELGCTAPVHNAPPTAVLRAAADAALLAVELLTGRDTGAQDVVTVLHPIDAAPFDTRGSFVFPAAEEWDHERANA</sequence>
<dbReference type="InterPro" id="IPR045886">
    <property type="entry name" value="ThiF/MoeB/HesA"/>
</dbReference>
<dbReference type="PANTHER" id="PTHR43267:SF1">
    <property type="entry name" value="TRNA THREONYLCARBAMOYLADENOSINE DEHYDRATASE"/>
    <property type="match status" value="1"/>
</dbReference>
<dbReference type="Pfam" id="PF00899">
    <property type="entry name" value="ThiF"/>
    <property type="match status" value="1"/>
</dbReference>
<keyword evidence="3" id="KW-1185">Reference proteome</keyword>
<name>A0ABR8NS80_9MICO</name>
<dbReference type="InterPro" id="IPR035985">
    <property type="entry name" value="Ubiquitin-activating_enz"/>
</dbReference>
<dbReference type="RefSeq" id="WP_191173024.1">
    <property type="nucleotide sequence ID" value="NZ_JACXZS010000013.1"/>
</dbReference>
<gene>
    <name evidence="2" type="ORF">IF188_17135</name>
</gene>
<organism evidence="2 3">
    <name type="scientific">Microbacterium helvum</name>
    <dbReference type="NCBI Taxonomy" id="2773713"/>
    <lineage>
        <taxon>Bacteria</taxon>
        <taxon>Bacillati</taxon>
        <taxon>Actinomycetota</taxon>
        <taxon>Actinomycetes</taxon>
        <taxon>Micrococcales</taxon>
        <taxon>Microbacteriaceae</taxon>
        <taxon>Microbacterium</taxon>
    </lineage>
</organism>
<evidence type="ECO:0000259" key="1">
    <source>
        <dbReference type="Pfam" id="PF00899"/>
    </source>
</evidence>
<dbReference type="GO" id="GO:0016779">
    <property type="term" value="F:nucleotidyltransferase activity"/>
    <property type="evidence" value="ECO:0007669"/>
    <property type="project" value="UniProtKB-KW"/>
</dbReference>
<protein>
    <submittedName>
        <fullName evidence="2">ThiF family adenylyltransferase</fullName>
    </submittedName>
</protein>
<dbReference type="SUPFAM" id="SSF69572">
    <property type="entry name" value="Activating enzymes of the ubiquitin-like proteins"/>
    <property type="match status" value="1"/>
</dbReference>
<evidence type="ECO:0000313" key="2">
    <source>
        <dbReference type="EMBL" id="MBD3943418.1"/>
    </source>
</evidence>
<feature type="domain" description="THIF-type NAD/FAD binding fold" evidence="1">
    <location>
        <begin position="231"/>
        <end position="382"/>
    </location>
</feature>
<reference evidence="2 3" key="1">
    <citation type="submission" date="2020-09" db="EMBL/GenBank/DDBJ databases">
        <title>Isolation and identification of active actinomycetes.</title>
        <authorList>
            <person name="Li X."/>
        </authorList>
    </citation>
    <scope>NUCLEOTIDE SEQUENCE [LARGE SCALE GENOMIC DNA]</scope>
    <source>
        <strain evidence="2 3">NEAU-LLC</strain>
    </source>
</reference>
<accession>A0ABR8NS80</accession>
<keyword evidence="2" id="KW-0548">Nucleotidyltransferase</keyword>
<dbReference type="Gene3D" id="3.40.50.720">
    <property type="entry name" value="NAD(P)-binding Rossmann-like Domain"/>
    <property type="match status" value="1"/>
</dbReference>
<dbReference type="EMBL" id="JACXZS010000013">
    <property type="protein sequence ID" value="MBD3943418.1"/>
    <property type="molecule type" value="Genomic_DNA"/>
</dbReference>
<comment type="caution">
    <text evidence="2">The sequence shown here is derived from an EMBL/GenBank/DDBJ whole genome shotgun (WGS) entry which is preliminary data.</text>
</comment>
<keyword evidence="2" id="KW-0808">Transferase</keyword>
<proteinExistence type="predicted"/>